<sequence length="376" mass="41186">MSRFFAFCRRADWLLLLATVALVSFGFSAMYSITLSQSGTGGGFLQKQLIAFGIGIIFFLFMARANYRLLRSYSILFYIGALLSLIGVLFLGITNRGTTGWFVIGSFHFQPVEFAKLALVILLARYFSEQTRRPLGLRACLESGFLTSLLVGFTLLQPDLGSALLLVGTWFLLLIFVGIKKRYLFGFIGIGVIICAFSWQFLLADFQRARLRTFLDPAADPSGQGYNVRQAVIAVGSGQWFGRGLGFGSQSQLKFIPESQTDFIFAVIAEEFGFVGVLVLLSAFFLLFQRLLHYASLTSDDFTSALLIGIGSLLFLQFLVNVGMNIGLLPVTGIALPLVSYGGSSLLMTLAMLGIAESVAIRMAGSRPLSSLDKTW</sequence>
<gene>
    <name evidence="12" type="ORF">UU35_C0001G0080</name>
</gene>
<evidence type="ECO:0000256" key="11">
    <source>
        <dbReference type="SAM" id="Phobius"/>
    </source>
</evidence>
<evidence type="ECO:0000256" key="1">
    <source>
        <dbReference type="ARBA" id="ARBA00004141"/>
    </source>
</evidence>
<feature type="transmembrane region" description="Helical" evidence="11">
    <location>
        <begin position="75"/>
        <end position="94"/>
    </location>
</feature>
<evidence type="ECO:0000256" key="6">
    <source>
        <dbReference type="ARBA" id="ARBA00022960"/>
    </source>
</evidence>
<evidence type="ECO:0000256" key="4">
    <source>
        <dbReference type="ARBA" id="ARBA00022679"/>
    </source>
</evidence>
<evidence type="ECO:0000313" key="12">
    <source>
        <dbReference type="EMBL" id="KKR87799.1"/>
    </source>
</evidence>
<dbReference type="GO" id="GO:0016757">
    <property type="term" value="F:glycosyltransferase activity"/>
    <property type="evidence" value="ECO:0007669"/>
    <property type="project" value="UniProtKB-KW"/>
</dbReference>
<keyword evidence="8 11" id="KW-1133">Transmembrane helix</keyword>
<dbReference type="AlphaFoldDB" id="A0A0G0UG02"/>
<dbReference type="PATRIC" id="fig|1618985.3.peg.80"/>
<dbReference type="NCBIfam" id="TIGR02210">
    <property type="entry name" value="rodA_shape"/>
    <property type="match status" value="1"/>
</dbReference>
<dbReference type="PROSITE" id="PS00428">
    <property type="entry name" value="FTSW_RODA_SPOVE"/>
    <property type="match status" value="1"/>
</dbReference>
<feature type="transmembrane region" description="Helical" evidence="11">
    <location>
        <begin position="45"/>
        <end position="63"/>
    </location>
</feature>
<feature type="transmembrane region" description="Helical" evidence="11">
    <location>
        <begin position="184"/>
        <end position="202"/>
    </location>
</feature>
<evidence type="ECO:0000256" key="7">
    <source>
        <dbReference type="ARBA" id="ARBA00022984"/>
    </source>
</evidence>
<dbReference type="PANTHER" id="PTHR30474:SF1">
    <property type="entry name" value="PEPTIDOGLYCAN GLYCOSYLTRANSFERASE MRDB"/>
    <property type="match status" value="1"/>
</dbReference>
<accession>A0A0G0UG02</accession>
<organism evidence="12 13">
    <name type="scientific">Candidatus Uhrbacteria bacterium GW2011_GWC2_41_11</name>
    <dbReference type="NCBI Taxonomy" id="1618985"/>
    <lineage>
        <taxon>Bacteria</taxon>
        <taxon>Candidatus Uhriibacteriota</taxon>
    </lineage>
</organism>
<comment type="subcellular location">
    <subcellularLocation>
        <location evidence="1">Membrane</location>
        <topology evidence="1">Multi-pass membrane protein</topology>
    </subcellularLocation>
</comment>
<keyword evidence="3" id="KW-0328">Glycosyltransferase</keyword>
<evidence type="ECO:0000256" key="9">
    <source>
        <dbReference type="ARBA" id="ARBA00023136"/>
    </source>
</evidence>
<dbReference type="Pfam" id="PF01098">
    <property type="entry name" value="FTSW_RODA_SPOVE"/>
    <property type="match status" value="1"/>
</dbReference>
<feature type="transmembrane region" description="Helical" evidence="11">
    <location>
        <begin position="100"/>
        <end position="123"/>
    </location>
</feature>
<dbReference type="InterPro" id="IPR001182">
    <property type="entry name" value="FtsW/RodA"/>
</dbReference>
<dbReference type="GO" id="GO:0015648">
    <property type="term" value="F:lipid-linked peptidoglycan transporter activity"/>
    <property type="evidence" value="ECO:0007669"/>
    <property type="project" value="TreeGrafter"/>
</dbReference>
<keyword evidence="4" id="KW-0808">Transferase</keyword>
<feature type="transmembrane region" description="Helical" evidence="11">
    <location>
        <begin position="162"/>
        <end position="179"/>
    </location>
</feature>
<keyword evidence="5 11" id="KW-0812">Transmembrane</keyword>
<comment type="caution">
    <text evidence="12">The sequence shown here is derived from an EMBL/GenBank/DDBJ whole genome shotgun (WGS) entry which is preliminary data.</text>
</comment>
<keyword evidence="6" id="KW-0133">Cell shape</keyword>
<protein>
    <submittedName>
        <fullName evidence="12">Cell elongation-specific peptidoglycan biosynthesis regulator RodA</fullName>
    </submittedName>
</protein>
<evidence type="ECO:0000256" key="2">
    <source>
        <dbReference type="ARBA" id="ARBA00022475"/>
    </source>
</evidence>
<keyword evidence="10" id="KW-0961">Cell wall biogenesis/degradation</keyword>
<dbReference type="Proteomes" id="UP000034616">
    <property type="component" value="Unassembled WGS sequence"/>
</dbReference>
<evidence type="ECO:0000256" key="10">
    <source>
        <dbReference type="ARBA" id="ARBA00023316"/>
    </source>
</evidence>
<reference evidence="12 13" key="1">
    <citation type="journal article" date="2015" name="Nature">
        <title>rRNA introns, odd ribosomes, and small enigmatic genomes across a large radiation of phyla.</title>
        <authorList>
            <person name="Brown C.T."/>
            <person name="Hug L.A."/>
            <person name="Thomas B.C."/>
            <person name="Sharon I."/>
            <person name="Castelle C.J."/>
            <person name="Singh A."/>
            <person name="Wilkins M.J."/>
            <person name="Williams K.H."/>
            <person name="Banfield J.F."/>
        </authorList>
    </citation>
    <scope>NUCLEOTIDE SEQUENCE [LARGE SCALE GENOMIC DNA]</scope>
</reference>
<feature type="transmembrane region" description="Helical" evidence="11">
    <location>
        <begin position="135"/>
        <end position="156"/>
    </location>
</feature>
<dbReference type="GO" id="GO:0009252">
    <property type="term" value="P:peptidoglycan biosynthetic process"/>
    <property type="evidence" value="ECO:0007669"/>
    <property type="project" value="UniProtKB-KW"/>
</dbReference>
<feature type="transmembrane region" description="Helical" evidence="11">
    <location>
        <begin position="263"/>
        <end position="288"/>
    </location>
</feature>
<dbReference type="InterPro" id="IPR018365">
    <property type="entry name" value="Cell_cycle_FtsW-rel_CS"/>
</dbReference>
<keyword evidence="2" id="KW-1003">Cell membrane</keyword>
<evidence type="ECO:0000256" key="3">
    <source>
        <dbReference type="ARBA" id="ARBA00022676"/>
    </source>
</evidence>
<keyword evidence="9 11" id="KW-0472">Membrane</keyword>
<evidence type="ECO:0000313" key="13">
    <source>
        <dbReference type="Proteomes" id="UP000034616"/>
    </source>
</evidence>
<keyword evidence="7" id="KW-0573">Peptidoglycan synthesis</keyword>
<dbReference type="InterPro" id="IPR011923">
    <property type="entry name" value="RodA/MrdB"/>
</dbReference>
<dbReference type="EMBL" id="LCAH01000001">
    <property type="protein sequence ID" value="KKR87799.1"/>
    <property type="molecule type" value="Genomic_DNA"/>
</dbReference>
<name>A0A0G0UG02_9BACT</name>
<proteinExistence type="predicted"/>
<dbReference type="GO" id="GO:0008360">
    <property type="term" value="P:regulation of cell shape"/>
    <property type="evidence" value="ECO:0007669"/>
    <property type="project" value="UniProtKB-KW"/>
</dbReference>
<dbReference type="PANTHER" id="PTHR30474">
    <property type="entry name" value="CELL CYCLE PROTEIN"/>
    <property type="match status" value="1"/>
</dbReference>
<feature type="transmembrane region" description="Helical" evidence="11">
    <location>
        <begin position="300"/>
        <end position="320"/>
    </location>
</feature>
<feature type="transmembrane region" description="Helical" evidence="11">
    <location>
        <begin position="12"/>
        <end position="33"/>
    </location>
</feature>
<dbReference type="GO" id="GO:0071555">
    <property type="term" value="P:cell wall organization"/>
    <property type="evidence" value="ECO:0007669"/>
    <property type="project" value="UniProtKB-KW"/>
</dbReference>
<dbReference type="GO" id="GO:0051301">
    <property type="term" value="P:cell division"/>
    <property type="evidence" value="ECO:0007669"/>
    <property type="project" value="InterPro"/>
</dbReference>
<dbReference type="GO" id="GO:0005886">
    <property type="term" value="C:plasma membrane"/>
    <property type="evidence" value="ECO:0007669"/>
    <property type="project" value="TreeGrafter"/>
</dbReference>
<dbReference type="GO" id="GO:0032153">
    <property type="term" value="C:cell division site"/>
    <property type="evidence" value="ECO:0007669"/>
    <property type="project" value="TreeGrafter"/>
</dbReference>
<feature type="transmembrane region" description="Helical" evidence="11">
    <location>
        <begin position="340"/>
        <end position="361"/>
    </location>
</feature>
<evidence type="ECO:0000256" key="5">
    <source>
        <dbReference type="ARBA" id="ARBA00022692"/>
    </source>
</evidence>
<evidence type="ECO:0000256" key="8">
    <source>
        <dbReference type="ARBA" id="ARBA00022989"/>
    </source>
</evidence>